<feature type="chain" id="PRO_5037402715" evidence="1">
    <location>
        <begin position="27"/>
        <end position="74"/>
    </location>
</feature>
<evidence type="ECO:0000313" key="3">
    <source>
        <dbReference type="Proteomes" id="UP000650485"/>
    </source>
</evidence>
<keyword evidence="1" id="KW-0732">Signal</keyword>
<feature type="signal peptide" evidence="1">
    <location>
        <begin position="1"/>
        <end position="26"/>
    </location>
</feature>
<dbReference type="EMBL" id="JACSZT010000002">
    <property type="protein sequence ID" value="MBC6498099.1"/>
    <property type="molecule type" value="Genomic_DNA"/>
</dbReference>
<evidence type="ECO:0000313" key="2">
    <source>
        <dbReference type="EMBL" id="MBC6498099.1"/>
    </source>
</evidence>
<proteinExistence type="predicted"/>
<dbReference type="Proteomes" id="UP000650485">
    <property type="component" value="Unassembled WGS sequence"/>
</dbReference>
<name>A0A923NES1_WEICO</name>
<gene>
    <name evidence="2" type="ORF">H7R52_00705</name>
</gene>
<evidence type="ECO:0000256" key="1">
    <source>
        <dbReference type="SAM" id="SignalP"/>
    </source>
</evidence>
<dbReference type="AlphaFoldDB" id="A0A923NES1"/>
<protein>
    <submittedName>
        <fullName evidence="2">Uncharacterized protein</fullName>
    </submittedName>
</protein>
<organism evidence="2 3">
    <name type="scientific">Weissella confusa</name>
    <name type="common">Lactobacillus confusus</name>
    <dbReference type="NCBI Taxonomy" id="1583"/>
    <lineage>
        <taxon>Bacteria</taxon>
        <taxon>Bacillati</taxon>
        <taxon>Bacillota</taxon>
        <taxon>Bacilli</taxon>
        <taxon>Lactobacillales</taxon>
        <taxon>Lactobacillaceae</taxon>
        <taxon>Weissella</taxon>
    </lineage>
</organism>
<reference evidence="2" key="1">
    <citation type="submission" date="2020-08" db="EMBL/GenBank/DDBJ databases">
        <title>Complete genome sequence of Weissella confusa strain FS54 provides insights into metabolic potential.</title>
        <authorList>
            <person name="Fhoula I."/>
            <person name="Najjari A."/>
            <person name="Lekired A."/>
            <person name="Bessrour-Aouam N."/>
            <person name="Jaballah S."/>
            <person name="Klibi N."/>
            <person name="Ouzari H.-I."/>
        </authorList>
    </citation>
    <scope>NUCLEOTIDE SEQUENCE</scope>
    <source>
        <strain evidence="2">FS54</strain>
    </source>
</reference>
<sequence length="74" mass="7953">MAKWKNIALISTIVAPIAFGVGDAFAQANRPTNDSDGTTVVLHKRETQGEGVPGKDDENFERKNSKLAIKGTII</sequence>
<comment type="caution">
    <text evidence="2">The sequence shown here is derived from an EMBL/GenBank/DDBJ whole genome shotgun (WGS) entry which is preliminary data.</text>
</comment>
<accession>A0A923NES1</accession>